<dbReference type="PRINTS" id="PR00344">
    <property type="entry name" value="BCTRLSENSOR"/>
</dbReference>
<keyword evidence="8" id="KW-0067">ATP-binding</keyword>
<dbReference type="Gene3D" id="1.10.287.130">
    <property type="match status" value="1"/>
</dbReference>
<dbReference type="PANTHER" id="PTHR43547:SF2">
    <property type="entry name" value="HYBRID SIGNAL TRANSDUCTION HISTIDINE KINASE C"/>
    <property type="match status" value="1"/>
</dbReference>
<dbReference type="InterPro" id="IPR015943">
    <property type="entry name" value="WD40/YVTN_repeat-like_dom_sf"/>
</dbReference>
<evidence type="ECO:0000256" key="6">
    <source>
        <dbReference type="SAM" id="Phobius"/>
    </source>
</evidence>
<keyword evidence="3" id="KW-0597">Phosphoprotein</keyword>
<dbReference type="InterPro" id="IPR036890">
    <property type="entry name" value="HATPase_C_sf"/>
</dbReference>
<dbReference type="EC" id="2.7.13.3" evidence="2"/>
<evidence type="ECO:0000259" key="7">
    <source>
        <dbReference type="PROSITE" id="PS50109"/>
    </source>
</evidence>
<feature type="domain" description="Histidine kinase" evidence="7">
    <location>
        <begin position="843"/>
        <end position="1057"/>
    </location>
</feature>
<dbReference type="SMART" id="SM00388">
    <property type="entry name" value="HisKA"/>
    <property type="match status" value="1"/>
</dbReference>
<dbReference type="InterPro" id="IPR005467">
    <property type="entry name" value="His_kinase_dom"/>
</dbReference>
<dbReference type="CDD" id="cd00082">
    <property type="entry name" value="HisKA"/>
    <property type="match status" value="1"/>
</dbReference>
<evidence type="ECO:0000256" key="2">
    <source>
        <dbReference type="ARBA" id="ARBA00012438"/>
    </source>
</evidence>
<dbReference type="Gene3D" id="2.130.10.10">
    <property type="entry name" value="YVTN repeat-like/Quinoprotein amine dehydrogenase"/>
    <property type="match status" value="2"/>
</dbReference>
<dbReference type="AlphaFoldDB" id="A0AAW9S6E2"/>
<dbReference type="SMART" id="SM00387">
    <property type="entry name" value="HATPase_c"/>
    <property type="match status" value="1"/>
</dbReference>
<dbReference type="Pfam" id="PF00512">
    <property type="entry name" value="HisKA"/>
    <property type="match status" value="1"/>
</dbReference>
<dbReference type="Gene3D" id="2.60.40.10">
    <property type="entry name" value="Immunoglobulins"/>
    <property type="match status" value="1"/>
</dbReference>
<evidence type="ECO:0000256" key="1">
    <source>
        <dbReference type="ARBA" id="ARBA00000085"/>
    </source>
</evidence>
<keyword evidence="8" id="KW-0547">Nucleotide-binding</keyword>
<sequence>MNLKAWIFLLFLLSYLSVTGQIKNKGIPLLEVYTSQEYAASAQNRDILQDHRGLMYFANGEGVLEFDGNQWQLIEIANKAPVSSLGIDSSGYIYVGAQAELGFLAPDSSGQLLFHSLIDKLPIEQQGFESIVATNTLKDQVFFLSRRQLFVYQNATFTIFNSKTEYTQSALIEGVYYLIERGKGLMKYQTGKICKVPGGEFFADKHVEALLPFEGHTQILIYIKEEGFYLLDTQTGQRQVFITGVDNLLKNTRITCAKKITSPFFNNTFYAIGTQRKGLLIVDRTGKPIQHINHSKGLPTNQVLAMEMDETGNLWLGLDNGIVIATISSPFSVFQTVGLPLSISHSNDTLYTGTTQGIYSIPWQHYQNPVKLHSQFQLLPSSKEQCWFTGEFNRHMLFAHTEGLYALRNGKIRKITSEEVRNIIPFKNDSTKLLACTHHHGIGVLSLENGEWQLTQMIESLNVCGKYVAIDTQNQIWVTHPFKGIYKVQLDSSLSQARTVDFYDTTYGLPSHLGNYVFDLGNEVVFGTNKGIYQYNADLNGFEPHSGFSGFVDFTQPVKHLAKDPYGNYWFQNGNEIKTAYLQEDGTYQVKSQIFNKIQGIELFSIYPIDNRNVFFASAKGLIHYDPMVGETQNLYVKPAFNTFIRKIRLADNDSVLFAGTTLSPEGKLTGHPPGTKKLRLPYSQNRLHLEVAATWYEKPKDILYQYRLDGLDQGWSNWTQQTEREFVNLSPGKYTFHVQAKNSVGTIGKTASFSFSILPPWYLTKLAMLLYFLLSAFCLWAIIQWRIRKHLKEKIKLESLVKERTSKVLEQKKEIETQKESITEQNAKLLALNQEKNHLIGILAHDMRNPLHQIKMITAVLQKDYEEGKKDFGIITNAVNYIDSMISKILDLEAIESQQPNLQRTEVDLARILQECIHNLTSNVRQKQLQWQTANLEPGRFIARLDNQYTYQVFENLLSNAIKFSPYGKNIYLRIFHQSSKIIVEIKDEGPGIKPEEQKYLFKKFQKLSAQPTGGEQSIGLGLSIVKKYVKAMQGEVTCHSKEGEGATFRVAFKEA</sequence>
<gene>
    <name evidence="8" type="ORF">AAG747_03390</name>
</gene>
<evidence type="ECO:0000256" key="3">
    <source>
        <dbReference type="ARBA" id="ARBA00022553"/>
    </source>
</evidence>
<dbReference type="EMBL" id="JBDKWZ010000001">
    <property type="protein sequence ID" value="MEN7546933.1"/>
    <property type="molecule type" value="Genomic_DNA"/>
</dbReference>
<evidence type="ECO:0000313" key="9">
    <source>
        <dbReference type="Proteomes" id="UP001403385"/>
    </source>
</evidence>
<dbReference type="GO" id="GO:0000155">
    <property type="term" value="F:phosphorelay sensor kinase activity"/>
    <property type="evidence" value="ECO:0007669"/>
    <property type="project" value="InterPro"/>
</dbReference>
<organism evidence="8 9">
    <name type="scientific">Rapidithrix thailandica</name>
    <dbReference type="NCBI Taxonomy" id="413964"/>
    <lineage>
        <taxon>Bacteria</taxon>
        <taxon>Pseudomonadati</taxon>
        <taxon>Bacteroidota</taxon>
        <taxon>Cytophagia</taxon>
        <taxon>Cytophagales</taxon>
        <taxon>Flammeovirgaceae</taxon>
        <taxon>Rapidithrix</taxon>
    </lineage>
</organism>
<dbReference type="CDD" id="cd00075">
    <property type="entry name" value="HATPase"/>
    <property type="match status" value="1"/>
</dbReference>
<dbReference type="InterPro" id="IPR036097">
    <property type="entry name" value="HisK_dim/P_sf"/>
</dbReference>
<evidence type="ECO:0000256" key="5">
    <source>
        <dbReference type="ARBA" id="ARBA00022777"/>
    </source>
</evidence>
<dbReference type="GO" id="GO:0005524">
    <property type="term" value="F:ATP binding"/>
    <property type="evidence" value="ECO:0007669"/>
    <property type="project" value="UniProtKB-KW"/>
</dbReference>
<dbReference type="InterPro" id="IPR003661">
    <property type="entry name" value="HisK_dim/P_dom"/>
</dbReference>
<keyword evidence="5" id="KW-0418">Kinase</keyword>
<dbReference type="PROSITE" id="PS50109">
    <property type="entry name" value="HIS_KIN"/>
    <property type="match status" value="1"/>
</dbReference>
<dbReference type="SUPFAM" id="SSF55874">
    <property type="entry name" value="ATPase domain of HSP90 chaperone/DNA topoisomerase II/histidine kinase"/>
    <property type="match status" value="1"/>
</dbReference>
<keyword evidence="6" id="KW-0472">Membrane</keyword>
<dbReference type="Proteomes" id="UP001403385">
    <property type="component" value="Unassembled WGS sequence"/>
</dbReference>
<dbReference type="FunFam" id="3.30.565.10:FF:000006">
    <property type="entry name" value="Sensor histidine kinase WalK"/>
    <property type="match status" value="1"/>
</dbReference>
<protein>
    <recommendedName>
        <fullName evidence="2">histidine kinase</fullName>
        <ecNumber evidence="2">2.7.13.3</ecNumber>
    </recommendedName>
</protein>
<dbReference type="Pfam" id="PF02518">
    <property type="entry name" value="HATPase_c"/>
    <property type="match status" value="1"/>
</dbReference>
<reference evidence="8 9" key="1">
    <citation type="submission" date="2024-04" db="EMBL/GenBank/DDBJ databases">
        <title>Novel genus in family Flammeovirgaceae.</title>
        <authorList>
            <person name="Nguyen T.H."/>
            <person name="Vuong T.Q."/>
            <person name="Le H."/>
            <person name="Kim S.-G."/>
        </authorList>
    </citation>
    <scope>NUCLEOTIDE SEQUENCE [LARGE SCALE GENOMIC DNA]</scope>
    <source>
        <strain evidence="8 9">JCM 23209</strain>
    </source>
</reference>
<name>A0AAW9S6E2_9BACT</name>
<dbReference type="InterPro" id="IPR004358">
    <property type="entry name" value="Sig_transdc_His_kin-like_C"/>
</dbReference>
<feature type="transmembrane region" description="Helical" evidence="6">
    <location>
        <begin position="762"/>
        <end position="784"/>
    </location>
</feature>
<comment type="caution">
    <text evidence="8">The sequence shown here is derived from an EMBL/GenBank/DDBJ whole genome shotgun (WGS) entry which is preliminary data.</text>
</comment>
<dbReference type="RefSeq" id="WP_346819710.1">
    <property type="nucleotide sequence ID" value="NZ_JBDKWZ010000001.1"/>
</dbReference>
<dbReference type="SUPFAM" id="SSF63829">
    <property type="entry name" value="Calcium-dependent phosphotriesterase"/>
    <property type="match status" value="1"/>
</dbReference>
<keyword evidence="4" id="KW-0808">Transferase</keyword>
<dbReference type="PANTHER" id="PTHR43547">
    <property type="entry name" value="TWO-COMPONENT HISTIDINE KINASE"/>
    <property type="match status" value="1"/>
</dbReference>
<keyword evidence="9" id="KW-1185">Reference proteome</keyword>
<comment type="catalytic activity">
    <reaction evidence="1">
        <text>ATP + protein L-histidine = ADP + protein N-phospho-L-histidine.</text>
        <dbReference type="EC" id="2.7.13.3"/>
    </reaction>
</comment>
<dbReference type="Pfam" id="PF07495">
    <property type="entry name" value="Y_Y_Y"/>
    <property type="match status" value="1"/>
</dbReference>
<dbReference type="InterPro" id="IPR011123">
    <property type="entry name" value="Y_Y_Y"/>
</dbReference>
<accession>A0AAW9S6E2</accession>
<dbReference type="InterPro" id="IPR013783">
    <property type="entry name" value="Ig-like_fold"/>
</dbReference>
<dbReference type="InterPro" id="IPR003594">
    <property type="entry name" value="HATPase_dom"/>
</dbReference>
<keyword evidence="6" id="KW-0812">Transmembrane</keyword>
<keyword evidence="6" id="KW-1133">Transmembrane helix</keyword>
<dbReference type="Gene3D" id="3.30.565.10">
    <property type="entry name" value="Histidine kinase-like ATPase, C-terminal domain"/>
    <property type="match status" value="1"/>
</dbReference>
<proteinExistence type="predicted"/>
<evidence type="ECO:0000313" key="8">
    <source>
        <dbReference type="EMBL" id="MEN7546933.1"/>
    </source>
</evidence>
<dbReference type="SUPFAM" id="SSF47384">
    <property type="entry name" value="Homodimeric domain of signal transducing histidine kinase"/>
    <property type="match status" value="1"/>
</dbReference>
<evidence type="ECO:0000256" key="4">
    <source>
        <dbReference type="ARBA" id="ARBA00022679"/>
    </source>
</evidence>